<dbReference type="GeneTree" id="ENSGT01030000238334"/>
<name>A0A8C3WDD4_9CETA</name>
<evidence type="ECO:0000256" key="4">
    <source>
        <dbReference type="ARBA" id="ARBA00022691"/>
    </source>
</evidence>
<feature type="domain" description="FAM86 N-terminal" evidence="6">
    <location>
        <begin position="11"/>
        <end position="32"/>
    </location>
</feature>
<sequence length="63" mass="6684">MALEETADAASLLWSFERRFLAARSLRSFPWQVGGRVAVEKAGRGPPGGSGGTGFRAYTLPAT</sequence>
<dbReference type="InterPro" id="IPR029426">
    <property type="entry name" value="FAM86_N"/>
</dbReference>
<evidence type="ECO:0000256" key="2">
    <source>
        <dbReference type="ARBA" id="ARBA00022603"/>
    </source>
</evidence>
<dbReference type="Pfam" id="PF14904">
    <property type="entry name" value="FAM86"/>
    <property type="match status" value="1"/>
</dbReference>
<keyword evidence="2" id="KW-0489">Methyltransferase</keyword>
<comment type="similarity">
    <text evidence="1">Belongs to the class I-like SAM-binding methyltransferase superfamily. EEF2KMT family.</text>
</comment>
<evidence type="ECO:0000256" key="3">
    <source>
        <dbReference type="ARBA" id="ARBA00022679"/>
    </source>
</evidence>
<keyword evidence="4" id="KW-0949">S-adenosyl-L-methionine</keyword>
<accession>A0A8C3WDD4</accession>
<dbReference type="GO" id="GO:0008168">
    <property type="term" value="F:methyltransferase activity"/>
    <property type="evidence" value="ECO:0007669"/>
    <property type="project" value="UniProtKB-KW"/>
</dbReference>
<proteinExistence type="inferred from homology"/>
<evidence type="ECO:0000256" key="1">
    <source>
        <dbReference type="ARBA" id="ARBA00005511"/>
    </source>
</evidence>
<feature type="region of interest" description="Disordered" evidence="5">
    <location>
        <begin position="40"/>
        <end position="63"/>
    </location>
</feature>
<protein>
    <recommendedName>
        <fullName evidence="6">FAM86 N-terminal domain-containing protein</fullName>
    </recommendedName>
</protein>
<keyword evidence="8" id="KW-1185">Reference proteome</keyword>
<dbReference type="Proteomes" id="UP000694540">
    <property type="component" value="Unplaced"/>
</dbReference>
<evidence type="ECO:0000256" key="5">
    <source>
        <dbReference type="SAM" id="MobiDB-lite"/>
    </source>
</evidence>
<reference evidence="7" key="2">
    <citation type="submission" date="2025-09" db="UniProtKB">
        <authorList>
            <consortium name="Ensembl"/>
        </authorList>
    </citation>
    <scope>IDENTIFICATION</scope>
</reference>
<feature type="compositionally biased region" description="Gly residues" evidence="5">
    <location>
        <begin position="45"/>
        <end position="54"/>
    </location>
</feature>
<dbReference type="Ensembl" id="ENSCWAT00000013555.1">
    <property type="protein sequence ID" value="ENSCWAP00000012473.1"/>
    <property type="gene ID" value="ENSCWAG00000009770.1"/>
</dbReference>
<evidence type="ECO:0000313" key="8">
    <source>
        <dbReference type="Proteomes" id="UP000694540"/>
    </source>
</evidence>
<evidence type="ECO:0000259" key="6">
    <source>
        <dbReference type="Pfam" id="PF14904"/>
    </source>
</evidence>
<organism evidence="7 8">
    <name type="scientific">Catagonus wagneri</name>
    <name type="common">Chacoan peccary</name>
    <dbReference type="NCBI Taxonomy" id="51154"/>
    <lineage>
        <taxon>Eukaryota</taxon>
        <taxon>Metazoa</taxon>
        <taxon>Chordata</taxon>
        <taxon>Craniata</taxon>
        <taxon>Vertebrata</taxon>
        <taxon>Euteleostomi</taxon>
        <taxon>Mammalia</taxon>
        <taxon>Eutheria</taxon>
        <taxon>Laurasiatheria</taxon>
        <taxon>Artiodactyla</taxon>
        <taxon>Suina</taxon>
        <taxon>Tayassuidae</taxon>
        <taxon>Catagonus</taxon>
    </lineage>
</organism>
<dbReference type="GO" id="GO:0032259">
    <property type="term" value="P:methylation"/>
    <property type="evidence" value="ECO:0007669"/>
    <property type="project" value="UniProtKB-KW"/>
</dbReference>
<evidence type="ECO:0000313" key="7">
    <source>
        <dbReference type="Ensembl" id="ENSCWAP00000012473.1"/>
    </source>
</evidence>
<reference evidence="7" key="1">
    <citation type="submission" date="2025-08" db="UniProtKB">
        <authorList>
            <consortium name="Ensembl"/>
        </authorList>
    </citation>
    <scope>IDENTIFICATION</scope>
</reference>
<dbReference type="AlphaFoldDB" id="A0A8C3WDD4"/>
<keyword evidence="3" id="KW-0808">Transferase</keyword>